<dbReference type="GO" id="GO:0004563">
    <property type="term" value="F:beta-N-acetylhexosaminidase activity"/>
    <property type="evidence" value="ECO:0007669"/>
    <property type="project" value="UniProtKB-EC"/>
</dbReference>
<comment type="similarity">
    <text evidence="2">Belongs to the glycosyl hydrolase 20 family.</text>
</comment>
<dbReference type="SUPFAM" id="SSF55545">
    <property type="entry name" value="beta-N-acetylhexosaminidase-like domain"/>
    <property type="match status" value="1"/>
</dbReference>
<dbReference type="SUPFAM" id="SSF51445">
    <property type="entry name" value="(Trans)glycosidases"/>
    <property type="match status" value="1"/>
</dbReference>
<dbReference type="InterPro" id="IPR017853">
    <property type="entry name" value="GH"/>
</dbReference>
<gene>
    <name evidence="6" type="ORF">FGIG_12396</name>
</gene>
<dbReference type="GO" id="GO:0006689">
    <property type="term" value="P:ganglioside catabolic process"/>
    <property type="evidence" value="ECO:0007669"/>
    <property type="project" value="TreeGrafter"/>
</dbReference>
<dbReference type="PANTHER" id="PTHR22600:SF21">
    <property type="entry name" value="BETA-HEXOSAMINIDASE A"/>
    <property type="match status" value="1"/>
</dbReference>
<dbReference type="InterPro" id="IPR025705">
    <property type="entry name" value="Beta_hexosaminidase_sua/sub"/>
</dbReference>
<dbReference type="GO" id="GO:0005975">
    <property type="term" value="P:carbohydrate metabolic process"/>
    <property type="evidence" value="ECO:0007669"/>
    <property type="project" value="InterPro"/>
</dbReference>
<feature type="domain" description="Glycoside hydrolase family 20 catalytic" evidence="5">
    <location>
        <begin position="73"/>
        <end position="174"/>
    </location>
</feature>
<dbReference type="EMBL" id="SUNJ01013254">
    <property type="protein sequence ID" value="TPP57399.1"/>
    <property type="molecule type" value="Genomic_DNA"/>
</dbReference>
<dbReference type="PANTHER" id="PTHR22600">
    <property type="entry name" value="BETA-HEXOSAMINIDASE"/>
    <property type="match status" value="1"/>
</dbReference>
<dbReference type="OrthoDB" id="428480at2759"/>
<dbReference type="GO" id="GO:0005764">
    <property type="term" value="C:lysosome"/>
    <property type="evidence" value="ECO:0007669"/>
    <property type="project" value="TreeGrafter"/>
</dbReference>
<reference evidence="6 7" key="1">
    <citation type="submission" date="2019-04" db="EMBL/GenBank/DDBJ databases">
        <title>Annotation for the trematode Fasciola gigantica.</title>
        <authorList>
            <person name="Choi Y.-J."/>
        </authorList>
    </citation>
    <scope>NUCLEOTIDE SEQUENCE [LARGE SCALE GENOMIC DNA]</scope>
    <source>
        <strain evidence="6">Uganda_cow_1</strain>
    </source>
</reference>
<accession>A0A504YB32</accession>
<dbReference type="GO" id="GO:0030203">
    <property type="term" value="P:glycosaminoglycan metabolic process"/>
    <property type="evidence" value="ECO:0007669"/>
    <property type="project" value="TreeGrafter"/>
</dbReference>
<dbReference type="STRING" id="46835.A0A504YB32"/>
<organism evidence="6 7">
    <name type="scientific">Fasciola gigantica</name>
    <name type="common">Giant liver fluke</name>
    <dbReference type="NCBI Taxonomy" id="46835"/>
    <lineage>
        <taxon>Eukaryota</taxon>
        <taxon>Metazoa</taxon>
        <taxon>Spiralia</taxon>
        <taxon>Lophotrochozoa</taxon>
        <taxon>Platyhelminthes</taxon>
        <taxon>Trematoda</taxon>
        <taxon>Digenea</taxon>
        <taxon>Plagiorchiida</taxon>
        <taxon>Echinostomata</taxon>
        <taxon>Echinostomatoidea</taxon>
        <taxon>Fasciolidae</taxon>
        <taxon>Fasciola</taxon>
    </lineage>
</organism>
<evidence type="ECO:0000256" key="1">
    <source>
        <dbReference type="ARBA" id="ARBA00001231"/>
    </source>
</evidence>
<dbReference type="AlphaFoldDB" id="A0A504YB32"/>
<comment type="caution">
    <text evidence="6">The sequence shown here is derived from an EMBL/GenBank/DDBJ whole genome shotgun (WGS) entry which is preliminary data.</text>
</comment>
<protein>
    <recommendedName>
        <fullName evidence="3">beta-N-acetylhexosaminidase</fullName>
        <ecNumber evidence="3">3.2.1.52</ecNumber>
    </recommendedName>
</protein>
<dbReference type="GO" id="GO:0016020">
    <property type="term" value="C:membrane"/>
    <property type="evidence" value="ECO:0007669"/>
    <property type="project" value="TreeGrafter"/>
</dbReference>
<evidence type="ECO:0000259" key="5">
    <source>
        <dbReference type="Pfam" id="PF00728"/>
    </source>
</evidence>
<sequence>MTQNFQQVPTAHTELLVLSRSDIVDISDGIINIVAEQIWGILHGLETVVQLIFRNRHRMPLVQCQLIMDAPRFVHRGYLIDTSRHYLQTGLIIDFLEAMAMVKMNVLHWHIVDETSFPYYSYTFPNLTLKGAYDPLVYVYTHSDVTRIIHEARHRGIRVMPEFDTPGECLFYILALECSRRGISHNLRGPLPRYRGWMKLKKSFHFFYFLSNKVQHFRKEAETIGRLPRGQLTESGENWPRVVTVQST</sequence>
<evidence type="ECO:0000256" key="2">
    <source>
        <dbReference type="ARBA" id="ARBA00006285"/>
    </source>
</evidence>
<comment type="catalytic activity">
    <reaction evidence="1">
        <text>Hydrolysis of terminal non-reducing N-acetyl-D-hexosamine residues in N-acetyl-beta-D-hexosaminides.</text>
        <dbReference type="EC" id="3.2.1.52"/>
    </reaction>
</comment>
<dbReference type="Pfam" id="PF00728">
    <property type="entry name" value="Glyco_hydro_20"/>
    <property type="match status" value="1"/>
</dbReference>
<proteinExistence type="inferred from homology"/>
<evidence type="ECO:0000256" key="4">
    <source>
        <dbReference type="ARBA" id="ARBA00022801"/>
    </source>
</evidence>
<dbReference type="PRINTS" id="PR00738">
    <property type="entry name" value="GLHYDRLASE20"/>
</dbReference>
<dbReference type="Gene3D" id="3.20.20.80">
    <property type="entry name" value="Glycosidases"/>
    <property type="match status" value="1"/>
</dbReference>
<keyword evidence="4" id="KW-0378">Hydrolase</keyword>
<dbReference type="EC" id="3.2.1.52" evidence="3"/>
<dbReference type="InterPro" id="IPR029018">
    <property type="entry name" value="Hex-like_dom2"/>
</dbReference>
<dbReference type="Gene3D" id="3.30.379.10">
    <property type="entry name" value="Chitobiase/beta-hexosaminidase domain 2-like"/>
    <property type="match status" value="1"/>
</dbReference>
<dbReference type="InterPro" id="IPR015883">
    <property type="entry name" value="Glyco_hydro_20_cat"/>
</dbReference>
<evidence type="ECO:0000256" key="3">
    <source>
        <dbReference type="ARBA" id="ARBA00012663"/>
    </source>
</evidence>
<keyword evidence="7" id="KW-1185">Reference proteome</keyword>
<evidence type="ECO:0000313" key="6">
    <source>
        <dbReference type="EMBL" id="TPP57399.1"/>
    </source>
</evidence>
<evidence type="ECO:0000313" key="7">
    <source>
        <dbReference type="Proteomes" id="UP000316759"/>
    </source>
</evidence>
<name>A0A504YB32_FASGI</name>
<dbReference type="Proteomes" id="UP000316759">
    <property type="component" value="Unassembled WGS sequence"/>
</dbReference>